<evidence type="ECO:0000256" key="1">
    <source>
        <dbReference type="SAM" id="Phobius"/>
    </source>
</evidence>
<dbReference type="RefSeq" id="WP_317487224.1">
    <property type="nucleotide sequence ID" value="NZ_CP136051.1"/>
</dbReference>
<proteinExistence type="predicted"/>
<feature type="transmembrane region" description="Helical" evidence="1">
    <location>
        <begin position="213"/>
        <end position="233"/>
    </location>
</feature>
<accession>A0ABZ0IH91</accession>
<gene>
    <name evidence="2" type="ORF">RT717_15140</name>
</gene>
<feature type="transmembrane region" description="Helical" evidence="1">
    <location>
        <begin position="185"/>
        <end position="207"/>
    </location>
</feature>
<protein>
    <recommendedName>
        <fullName evidence="4">Beta-carotene 15,15'-monooxygenase</fullName>
    </recommendedName>
</protein>
<organism evidence="2 3">
    <name type="scientific">Imperialibacter roseus</name>
    <dbReference type="NCBI Taxonomy" id="1324217"/>
    <lineage>
        <taxon>Bacteria</taxon>
        <taxon>Pseudomonadati</taxon>
        <taxon>Bacteroidota</taxon>
        <taxon>Cytophagia</taxon>
        <taxon>Cytophagales</taxon>
        <taxon>Flammeovirgaceae</taxon>
        <taxon>Imperialibacter</taxon>
    </lineage>
</organism>
<evidence type="ECO:0000313" key="2">
    <source>
        <dbReference type="EMBL" id="WOK04414.1"/>
    </source>
</evidence>
<name>A0ABZ0IH91_9BACT</name>
<keyword evidence="3" id="KW-1185">Reference proteome</keyword>
<dbReference type="EMBL" id="CP136051">
    <property type="protein sequence ID" value="WOK04414.1"/>
    <property type="molecule type" value="Genomic_DNA"/>
</dbReference>
<feature type="transmembrane region" description="Helical" evidence="1">
    <location>
        <begin position="42"/>
        <end position="60"/>
    </location>
</feature>
<keyword evidence="1" id="KW-0812">Transmembrane</keyword>
<feature type="transmembrane region" description="Helical" evidence="1">
    <location>
        <begin position="90"/>
        <end position="113"/>
    </location>
</feature>
<sequence>METLRLPKIRLLIYGAPLAVIFISVGLAVSPLLVAYPQLATGIIYDLTLTSPVIYLMLIWNRPIPKATVVPIFIVGVVLASFLLPDNQHFHLNLVKTFLLPVVELLVVTGIVLKVRKTVNAFKANASSEPDFYLTLKKSTMEALEIPLLARAMSTEIAVFYFSLFPWKKEVPRDNEFSSYKDNGAIALLGAIIFILVAETFVLHTLLAHWSTTFAWILSATSIYTGFQLFGHIKAMIFRPSTMTAEALHLKYGLFGDITIPWEDVDRVALHTGSMETALPGMEQLALLKGLETANVMLSFKKTQTIEKLYGFTKSCDNLLVHIDNSPAFIEKARAAILNLNTKM</sequence>
<keyword evidence="1" id="KW-1133">Transmembrane helix</keyword>
<keyword evidence="1" id="KW-0472">Membrane</keyword>
<feature type="transmembrane region" description="Helical" evidence="1">
    <location>
        <begin position="67"/>
        <end position="84"/>
    </location>
</feature>
<evidence type="ECO:0000313" key="3">
    <source>
        <dbReference type="Proteomes" id="UP001302349"/>
    </source>
</evidence>
<evidence type="ECO:0008006" key="4">
    <source>
        <dbReference type="Google" id="ProtNLM"/>
    </source>
</evidence>
<feature type="transmembrane region" description="Helical" evidence="1">
    <location>
        <begin position="12"/>
        <end position="36"/>
    </location>
</feature>
<dbReference type="Proteomes" id="UP001302349">
    <property type="component" value="Chromosome"/>
</dbReference>
<reference evidence="2 3" key="1">
    <citation type="journal article" date="2023" name="Microbiol. Resour. Announc.">
        <title>Complete Genome Sequence of Imperialibacter roseus strain P4T.</title>
        <authorList>
            <person name="Tizabi D.R."/>
            <person name="Bachvaroff T."/>
            <person name="Hill R.T."/>
        </authorList>
    </citation>
    <scope>NUCLEOTIDE SEQUENCE [LARGE SCALE GENOMIC DNA]</scope>
    <source>
        <strain evidence="2 3">P4T</strain>
    </source>
</reference>